<dbReference type="SUPFAM" id="SSF51905">
    <property type="entry name" value="FAD/NAD(P)-binding domain"/>
    <property type="match status" value="1"/>
</dbReference>
<dbReference type="GO" id="GO:0071949">
    <property type="term" value="F:FAD binding"/>
    <property type="evidence" value="ECO:0007669"/>
    <property type="project" value="InterPro"/>
</dbReference>
<dbReference type="AlphaFoldDB" id="A0A5J4Z6A9"/>
<dbReference type="InterPro" id="IPR050493">
    <property type="entry name" value="FAD-dep_Monooxygenase_BioMet"/>
</dbReference>
<organism evidence="7 8">
    <name type="scientific">Porphyridium purpureum</name>
    <name type="common">Red alga</name>
    <name type="synonym">Porphyridium cruentum</name>
    <dbReference type="NCBI Taxonomy" id="35688"/>
    <lineage>
        <taxon>Eukaryota</taxon>
        <taxon>Rhodophyta</taxon>
        <taxon>Bangiophyceae</taxon>
        <taxon>Porphyridiales</taxon>
        <taxon>Porphyridiaceae</taxon>
        <taxon>Porphyridium</taxon>
    </lineage>
</organism>
<comment type="caution">
    <text evidence="7">The sequence shown here is derived from an EMBL/GenBank/DDBJ whole genome shotgun (WGS) entry which is preliminary data.</text>
</comment>
<evidence type="ECO:0000313" key="8">
    <source>
        <dbReference type="Proteomes" id="UP000324585"/>
    </source>
</evidence>
<comment type="cofactor">
    <cofactor evidence="1">
        <name>FAD</name>
        <dbReference type="ChEBI" id="CHEBI:57692"/>
    </cofactor>
</comment>
<evidence type="ECO:0000256" key="1">
    <source>
        <dbReference type="ARBA" id="ARBA00001974"/>
    </source>
</evidence>
<evidence type="ECO:0000256" key="3">
    <source>
        <dbReference type="ARBA" id="ARBA00022827"/>
    </source>
</evidence>
<keyword evidence="5" id="KW-0503">Monooxygenase</keyword>
<evidence type="ECO:0000313" key="7">
    <source>
        <dbReference type="EMBL" id="KAA8498770.1"/>
    </source>
</evidence>
<dbReference type="InterPro" id="IPR002938">
    <property type="entry name" value="FAD-bd"/>
</dbReference>
<evidence type="ECO:0000256" key="2">
    <source>
        <dbReference type="ARBA" id="ARBA00022630"/>
    </source>
</evidence>
<dbReference type="Pfam" id="PF01494">
    <property type="entry name" value="FAD_binding_3"/>
    <property type="match status" value="1"/>
</dbReference>
<evidence type="ECO:0000256" key="4">
    <source>
        <dbReference type="ARBA" id="ARBA00023002"/>
    </source>
</evidence>
<proteinExistence type="predicted"/>
<evidence type="ECO:0000259" key="6">
    <source>
        <dbReference type="Pfam" id="PF01494"/>
    </source>
</evidence>
<protein>
    <submittedName>
        <fullName evidence="7">FAD-dependent urate hydroxylase</fullName>
    </submittedName>
</protein>
<dbReference type="GO" id="GO:0004497">
    <property type="term" value="F:monooxygenase activity"/>
    <property type="evidence" value="ECO:0007669"/>
    <property type="project" value="UniProtKB-KW"/>
</dbReference>
<sequence length="568" mass="62866">MLRISVHSLFHSILRRPHLLRSLIRHLHNHNLNQLWIARRCLVHACQVRDTLSQTVATLPSSSSGGSCRQLRRRARGSEKIFRNRDPEHEPLLTTMGSAGEAAFGRPLAFLVGCVQRPSVSTATPRKSRERIRMCRQPESHVIRVVGAGVAGLATALAVLHLDAGSKRVVRRVLIYDQAENETQLLADAGAALNLNGGVAVLQRLGLLERLRDAGITNSSATSTLVNGEGNERQLFRIDFSRFRDKARSLVAKDGKQVTLCIMRKALLALLLNAVLQDPRAEIKYGAKLKGCREDGVLEFADGSVSEPCTVCIGADGIRSSVRAFVLNKKIGDRPIYTNIRVVFAIGPKRSRIESHRADDAELKQYFSDRFFMLCFTGGCGPGVCQDIVALVFRDKSADFENPSYRRWDEEAVKKDALERIAQITVPADVRKCLQHADQWISIPVFQRRPIRQWSRGRYVLVGDAAHASAPFLGQGANQAIQDAYCLATELVSKLDSESYTDLEPAFRRYTTKRFLPTTKIIIESVLIGSIEAPAGALGVIFRNALFSMLGRLGVPEKVYVSGALPRV</sequence>
<dbReference type="Proteomes" id="UP000324585">
    <property type="component" value="Unassembled WGS sequence"/>
</dbReference>
<dbReference type="PANTHER" id="PTHR13789:SF318">
    <property type="entry name" value="GERANYLGERANYL DIPHOSPHATE REDUCTASE"/>
    <property type="match status" value="1"/>
</dbReference>
<reference evidence="8" key="1">
    <citation type="journal article" date="2019" name="Nat. Commun.">
        <title>Expansion of phycobilisome linker gene families in mesophilic red algae.</title>
        <authorList>
            <person name="Lee J."/>
            <person name="Kim D."/>
            <person name="Bhattacharya D."/>
            <person name="Yoon H.S."/>
        </authorList>
    </citation>
    <scope>NUCLEOTIDE SEQUENCE [LARGE SCALE GENOMIC DNA]</scope>
    <source>
        <strain evidence="8">CCMP 1328</strain>
    </source>
</reference>
<keyword evidence="8" id="KW-1185">Reference proteome</keyword>
<dbReference type="OrthoDB" id="10266979at2759"/>
<dbReference type="Gene3D" id="3.50.50.60">
    <property type="entry name" value="FAD/NAD(P)-binding domain"/>
    <property type="match status" value="1"/>
</dbReference>
<keyword evidence="2" id="KW-0285">Flavoprotein</keyword>
<dbReference type="InterPro" id="IPR036188">
    <property type="entry name" value="FAD/NAD-bd_sf"/>
</dbReference>
<feature type="domain" description="FAD-binding" evidence="6">
    <location>
        <begin position="141"/>
        <end position="496"/>
    </location>
</feature>
<accession>A0A5J4Z6A9</accession>
<keyword evidence="3" id="KW-0274">FAD</keyword>
<dbReference type="PANTHER" id="PTHR13789">
    <property type="entry name" value="MONOOXYGENASE"/>
    <property type="match status" value="1"/>
</dbReference>
<dbReference type="PRINTS" id="PR00420">
    <property type="entry name" value="RNGMNOXGNASE"/>
</dbReference>
<name>A0A5J4Z6A9_PORPP</name>
<dbReference type="OMA" id="AIQDAYC"/>
<gene>
    <name evidence="7" type="ORF">FVE85_6355</name>
</gene>
<keyword evidence="4" id="KW-0560">Oxidoreductase</keyword>
<dbReference type="EMBL" id="VRMN01000001">
    <property type="protein sequence ID" value="KAA8498770.1"/>
    <property type="molecule type" value="Genomic_DNA"/>
</dbReference>
<evidence type="ECO:0000256" key="5">
    <source>
        <dbReference type="ARBA" id="ARBA00023033"/>
    </source>
</evidence>